<reference evidence="4 5" key="1">
    <citation type="submission" date="2009-11" db="EMBL/GenBank/DDBJ databases">
        <title>Annotation of Allomyces macrogynus ATCC 38327.</title>
        <authorList>
            <consortium name="The Broad Institute Genome Sequencing Platform"/>
            <person name="Russ C."/>
            <person name="Cuomo C."/>
            <person name="Burger G."/>
            <person name="Gray M.W."/>
            <person name="Holland P.W.H."/>
            <person name="King N."/>
            <person name="Lang F.B.F."/>
            <person name="Roger A.J."/>
            <person name="Ruiz-Trillo I."/>
            <person name="Young S.K."/>
            <person name="Zeng Q."/>
            <person name="Gargeya S."/>
            <person name="Fitzgerald M."/>
            <person name="Haas B."/>
            <person name="Abouelleil A."/>
            <person name="Alvarado L."/>
            <person name="Arachchi H.M."/>
            <person name="Berlin A."/>
            <person name="Chapman S.B."/>
            <person name="Gearin G."/>
            <person name="Goldberg J."/>
            <person name="Griggs A."/>
            <person name="Gujja S."/>
            <person name="Hansen M."/>
            <person name="Heiman D."/>
            <person name="Howarth C."/>
            <person name="Larimer J."/>
            <person name="Lui A."/>
            <person name="MacDonald P.J.P."/>
            <person name="McCowen C."/>
            <person name="Montmayeur A."/>
            <person name="Murphy C."/>
            <person name="Neiman D."/>
            <person name="Pearson M."/>
            <person name="Priest M."/>
            <person name="Roberts A."/>
            <person name="Saif S."/>
            <person name="Shea T."/>
            <person name="Sisk P."/>
            <person name="Stolte C."/>
            <person name="Sykes S."/>
            <person name="Wortman J."/>
            <person name="Nusbaum C."/>
            <person name="Birren B."/>
        </authorList>
    </citation>
    <scope>NUCLEOTIDE SEQUENCE [LARGE SCALE GENOMIC DNA]</scope>
    <source>
        <strain evidence="4 5">ATCC 38327</strain>
    </source>
</reference>
<dbReference type="SUPFAM" id="SSF46785">
    <property type="entry name" value="Winged helix' DNA-binding domain"/>
    <property type="match status" value="1"/>
</dbReference>
<dbReference type="PANTHER" id="PTHR10539:SF0">
    <property type="entry name" value="26S PROTEASOME NON-ATPASE REGULATORY SUBUNIT 13"/>
    <property type="match status" value="1"/>
</dbReference>
<evidence type="ECO:0000256" key="1">
    <source>
        <dbReference type="ARBA" id="ARBA00006207"/>
    </source>
</evidence>
<dbReference type="SMART" id="SM00088">
    <property type="entry name" value="PINT"/>
    <property type="match status" value="1"/>
</dbReference>
<dbReference type="InterPro" id="IPR000717">
    <property type="entry name" value="PCI_dom"/>
</dbReference>
<dbReference type="OrthoDB" id="1093at2759"/>
<accession>A0A0L0S5V8</accession>
<dbReference type="Pfam" id="PF01399">
    <property type="entry name" value="PCI"/>
    <property type="match status" value="1"/>
</dbReference>
<dbReference type="STRING" id="578462.A0A0L0S5V8"/>
<dbReference type="EMBL" id="GG745332">
    <property type="protein sequence ID" value="KNE57887.1"/>
    <property type="molecule type" value="Genomic_DNA"/>
</dbReference>
<feature type="domain" description="PCI" evidence="3">
    <location>
        <begin position="198"/>
        <end position="365"/>
    </location>
</feature>
<gene>
    <name evidence="4" type="ORF">AMAG_04732</name>
</gene>
<dbReference type="OMA" id="SFEDYWE"/>
<dbReference type="VEuPathDB" id="FungiDB:AMAG_04732"/>
<evidence type="ECO:0000259" key="3">
    <source>
        <dbReference type="PROSITE" id="PS50250"/>
    </source>
</evidence>
<keyword evidence="5" id="KW-1185">Reference proteome</keyword>
<dbReference type="GO" id="GO:0008541">
    <property type="term" value="C:proteasome regulatory particle, lid subcomplex"/>
    <property type="evidence" value="ECO:0007669"/>
    <property type="project" value="TreeGrafter"/>
</dbReference>
<proteinExistence type="inferred from homology"/>
<dbReference type="AlphaFoldDB" id="A0A0L0S5V8"/>
<dbReference type="Pfam" id="PF22037">
    <property type="entry name" value="PSD13_N"/>
    <property type="match status" value="1"/>
</dbReference>
<name>A0A0L0S5V8_ALLM3</name>
<dbReference type="InterPro" id="IPR054179">
    <property type="entry name" value="PSD13_N"/>
</dbReference>
<protein>
    <recommendedName>
        <fullName evidence="3">PCI domain-containing protein</fullName>
    </recommendedName>
</protein>
<dbReference type="GO" id="GO:0005198">
    <property type="term" value="F:structural molecule activity"/>
    <property type="evidence" value="ECO:0007669"/>
    <property type="project" value="TreeGrafter"/>
</dbReference>
<evidence type="ECO:0000313" key="4">
    <source>
        <dbReference type="EMBL" id="KNE57887.1"/>
    </source>
</evidence>
<evidence type="ECO:0000256" key="2">
    <source>
        <dbReference type="ARBA" id="ARBA00022942"/>
    </source>
</evidence>
<dbReference type="PROSITE" id="PS50250">
    <property type="entry name" value="PCI"/>
    <property type="match status" value="1"/>
</dbReference>
<organism evidence="4 5">
    <name type="scientific">Allomyces macrogynus (strain ATCC 38327)</name>
    <name type="common">Allomyces javanicus var. macrogynus</name>
    <dbReference type="NCBI Taxonomy" id="578462"/>
    <lineage>
        <taxon>Eukaryota</taxon>
        <taxon>Fungi</taxon>
        <taxon>Fungi incertae sedis</taxon>
        <taxon>Blastocladiomycota</taxon>
        <taxon>Blastocladiomycetes</taxon>
        <taxon>Blastocladiales</taxon>
        <taxon>Blastocladiaceae</taxon>
        <taxon>Allomyces</taxon>
    </lineage>
</organism>
<dbReference type="eggNOG" id="KOG2908">
    <property type="taxonomic scope" value="Eukaryota"/>
</dbReference>
<dbReference type="InterPro" id="IPR036390">
    <property type="entry name" value="WH_DNA-bd_sf"/>
</dbReference>
<dbReference type="GO" id="GO:0005634">
    <property type="term" value="C:nucleus"/>
    <property type="evidence" value="ECO:0007669"/>
    <property type="project" value="TreeGrafter"/>
</dbReference>
<dbReference type="GO" id="GO:0005829">
    <property type="term" value="C:cytosol"/>
    <property type="evidence" value="ECO:0007669"/>
    <property type="project" value="TreeGrafter"/>
</dbReference>
<keyword evidence="2" id="KW-0647">Proteasome</keyword>
<dbReference type="PANTHER" id="PTHR10539">
    <property type="entry name" value="26S PROTEASOME NON-ATPASE REGULATORY SUBUNIT 13"/>
    <property type="match status" value="1"/>
</dbReference>
<sequence>MSSMQVDLNPQAHIRAVRQQAQAEGNAALVETFNRLEDYYDRKLWHQLTVELDRFLTLPGSGPYLIGLYENFVRDFETKLNKLTLVAGIGDAAAKQMPDNESRITFLLSLAERVAPSPPKKGEEHLHRVDLEATSAHLLAQTLAAYYQLLSGQYTTVYAHIAASEKLLDSLDGVDSRVSSAFYRVAADYYKAKLQYAKFYKTSLLFLGCLGDVNELPLDEAVERAHDLSLAALLSDEIYNFGELLMHQILEKLDNSPHAWLKALLLAFNSGDIAAFERASKPFPADILNQNMPFLQQKICLMALIDFVFTRTANERTLPFAAIAQHTRLPVHEVEHLLMKAMALELIRGAIDQVDGTVTVTWVTPRVLDRTQIQGMAGMLDAWQAKVQQLAAKFEEEGAELFASA</sequence>
<dbReference type="InterPro" id="IPR035298">
    <property type="entry name" value="PSMD13"/>
</dbReference>
<reference evidence="5" key="2">
    <citation type="submission" date="2009-11" db="EMBL/GenBank/DDBJ databases">
        <title>The Genome Sequence of Allomyces macrogynus strain ATCC 38327.</title>
        <authorList>
            <consortium name="The Broad Institute Genome Sequencing Platform"/>
            <person name="Russ C."/>
            <person name="Cuomo C."/>
            <person name="Shea T."/>
            <person name="Young S.K."/>
            <person name="Zeng Q."/>
            <person name="Koehrsen M."/>
            <person name="Haas B."/>
            <person name="Borodovsky M."/>
            <person name="Guigo R."/>
            <person name="Alvarado L."/>
            <person name="Berlin A."/>
            <person name="Borenstein D."/>
            <person name="Chen Z."/>
            <person name="Engels R."/>
            <person name="Freedman E."/>
            <person name="Gellesch M."/>
            <person name="Goldberg J."/>
            <person name="Griggs A."/>
            <person name="Gujja S."/>
            <person name="Heiman D."/>
            <person name="Hepburn T."/>
            <person name="Howarth C."/>
            <person name="Jen D."/>
            <person name="Larson L."/>
            <person name="Lewis B."/>
            <person name="Mehta T."/>
            <person name="Park D."/>
            <person name="Pearson M."/>
            <person name="Roberts A."/>
            <person name="Saif S."/>
            <person name="Shenoy N."/>
            <person name="Sisk P."/>
            <person name="Stolte C."/>
            <person name="Sykes S."/>
            <person name="Walk T."/>
            <person name="White J."/>
            <person name="Yandava C."/>
            <person name="Burger G."/>
            <person name="Gray M.W."/>
            <person name="Holland P.W.H."/>
            <person name="King N."/>
            <person name="Lang F.B.F."/>
            <person name="Roger A.J."/>
            <person name="Ruiz-Trillo I."/>
            <person name="Lander E."/>
            <person name="Nusbaum C."/>
        </authorList>
    </citation>
    <scope>NUCLEOTIDE SEQUENCE [LARGE SCALE GENOMIC DNA]</scope>
    <source>
        <strain evidence="5">ATCC 38327</strain>
    </source>
</reference>
<dbReference type="Proteomes" id="UP000054350">
    <property type="component" value="Unassembled WGS sequence"/>
</dbReference>
<evidence type="ECO:0000313" key="5">
    <source>
        <dbReference type="Proteomes" id="UP000054350"/>
    </source>
</evidence>
<dbReference type="GO" id="GO:0006511">
    <property type="term" value="P:ubiquitin-dependent protein catabolic process"/>
    <property type="evidence" value="ECO:0007669"/>
    <property type="project" value="TreeGrafter"/>
</dbReference>
<comment type="similarity">
    <text evidence="1">Belongs to the proteasome subunit S11 family.</text>
</comment>